<keyword evidence="2" id="KW-1185">Reference proteome</keyword>
<evidence type="ECO:0000313" key="1">
    <source>
        <dbReference type="EMBL" id="KAI4299996.1"/>
    </source>
</evidence>
<reference evidence="1 2" key="1">
    <citation type="journal article" date="2022" name="DNA Res.">
        <title>Chromosomal-level genome assembly of the orchid tree Bauhinia variegata (Leguminosae; Cercidoideae) supports the allotetraploid origin hypothesis of Bauhinia.</title>
        <authorList>
            <person name="Zhong Y."/>
            <person name="Chen Y."/>
            <person name="Zheng D."/>
            <person name="Pang J."/>
            <person name="Liu Y."/>
            <person name="Luo S."/>
            <person name="Meng S."/>
            <person name="Qian L."/>
            <person name="Wei D."/>
            <person name="Dai S."/>
            <person name="Zhou R."/>
        </authorList>
    </citation>
    <scope>NUCLEOTIDE SEQUENCE [LARGE SCALE GENOMIC DNA]</scope>
    <source>
        <strain evidence="1">BV-YZ2020</strain>
    </source>
</reference>
<sequence length="127" mass="14823">MVLLKAGKEVLINAVALSIPTYTIMSCFRLSKSFRQEMNQLMARFWWGQTNEERKIYWLCWEKLSKPKCWGVLGFRNLEDFNIALLAKQVWRILQKPESLVAIILKAKYFPTTNILDANMGSKPSYT</sequence>
<name>A0ACB9KRQ9_BAUVA</name>
<protein>
    <submittedName>
        <fullName evidence="1">Uncharacterized protein</fullName>
    </submittedName>
</protein>
<dbReference type="EMBL" id="CM039438">
    <property type="protein sequence ID" value="KAI4299996.1"/>
    <property type="molecule type" value="Genomic_DNA"/>
</dbReference>
<proteinExistence type="predicted"/>
<comment type="caution">
    <text evidence="1">The sequence shown here is derived from an EMBL/GenBank/DDBJ whole genome shotgun (WGS) entry which is preliminary data.</text>
</comment>
<dbReference type="Proteomes" id="UP000828941">
    <property type="component" value="Chromosome 13"/>
</dbReference>
<accession>A0ACB9KRQ9</accession>
<gene>
    <name evidence="1" type="ORF">L6164_033416</name>
</gene>
<organism evidence="1 2">
    <name type="scientific">Bauhinia variegata</name>
    <name type="common">Purple orchid tree</name>
    <name type="synonym">Phanera variegata</name>
    <dbReference type="NCBI Taxonomy" id="167791"/>
    <lineage>
        <taxon>Eukaryota</taxon>
        <taxon>Viridiplantae</taxon>
        <taxon>Streptophyta</taxon>
        <taxon>Embryophyta</taxon>
        <taxon>Tracheophyta</taxon>
        <taxon>Spermatophyta</taxon>
        <taxon>Magnoliopsida</taxon>
        <taxon>eudicotyledons</taxon>
        <taxon>Gunneridae</taxon>
        <taxon>Pentapetalae</taxon>
        <taxon>rosids</taxon>
        <taxon>fabids</taxon>
        <taxon>Fabales</taxon>
        <taxon>Fabaceae</taxon>
        <taxon>Cercidoideae</taxon>
        <taxon>Cercideae</taxon>
        <taxon>Bauhiniinae</taxon>
        <taxon>Bauhinia</taxon>
    </lineage>
</organism>
<evidence type="ECO:0000313" key="2">
    <source>
        <dbReference type="Proteomes" id="UP000828941"/>
    </source>
</evidence>